<dbReference type="InterPro" id="IPR029486">
    <property type="entry name" value="GH97_N"/>
</dbReference>
<evidence type="ECO:0000313" key="6">
    <source>
        <dbReference type="Proteomes" id="UP000658278"/>
    </source>
</evidence>
<evidence type="ECO:0000256" key="1">
    <source>
        <dbReference type="SAM" id="SignalP"/>
    </source>
</evidence>
<dbReference type="PANTHER" id="PTHR35803">
    <property type="entry name" value="GLUCAN 1,4-ALPHA-GLUCOSIDASE SUSB-RELATED"/>
    <property type="match status" value="1"/>
</dbReference>
<dbReference type="SUPFAM" id="SSF51445">
    <property type="entry name" value="(Trans)glycosidases"/>
    <property type="match status" value="1"/>
</dbReference>
<sequence length="620" mass="69529">MKLQLSNSPLFRTLLCSALPLSFSAAVANEAQTHLESPDGSINVVFKLTDKGAPRYAVKRGGKDLLLESQLGLKLKGDRHLVDGFAVSDSSTSSHDETWTPFVGERSEIRDRYNELVVDLSKEDRPALQIKFRAYDEGVAFCYTLPEQAGSFTITGELSQFRFADDHFCWDTKDPQAVYRRVPISEAGSNIERPLVVEASPFVALGEARLVDYARLRFDTTDDNTFGIKLGSNVVAKGSYTTPWRYIMIGDTPGELLENNDLLVNLNDPCAIEDPSWIRPGKVIRSELNTETAKKTIDWAKKMGAAHILLDAGWYGPENSEKSDATTVTIDPKRYSGELDMQEVIDYGKKNGIGTILYVNRRALEKQLDELLPLYQKWGVAGIKFGFVQVGSQKWTKWVHDSVKKCADYQMIVDIHDDYRPTGWSRTYPNLLTQEGIHGNEEMPTPENNVLLPFTRFLCGAADYTVCYYSSRIQSTRAHQLAASIVYYSPIQLIFWYDGPRNFKNADDHDLEVFKEVVTTWDDTKVLHGEMEKFVSIARRNGDKWFVGTMNAGEPRKLPIKLDFLEPGVEYTANIKSDGNPDGSDPKKVVSTRQTVTSESIITADMAHNGGQAIILTPTK</sequence>
<dbReference type="InterPro" id="IPR052720">
    <property type="entry name" value="Glycosyl_hydrolase_97"/>
</dbReference>
<evidence type="ECO:0000259" key="2">
    <source>
        <dbReference type="Pfam" id="PF10566"/>
    </source>
</evidence>
<dbReference type="RefSeq" id="WP_200279391.1">
    <property type="nucleotide sequence ID" value="NZ_JAENII010000008.1"/>
</dbReference>
<keyword evidence="5" id="KW-0378">Hydrolase</keyword>
<dbReference type="Gene3D" id="2.70.98.10">
    <property type="match status" value="1"/>
</dbReference>
<accession>A0A934VES8</accession>
<gene>
    <name evidence="5" type="ORF">JIN81_11485</name>
</gene>
<dbReference type="GO" id="GO:0030246">
    <property type="term" value="F:carbohydrate binding"/>
    <property type="evidence" value="ECO:0007669"/>
    <property type="project" value="InterPro"/>
</dbReference>
<feature type="chain" id="PRO_5037335270" evidence="1">
    <location>
        <begin position="29"/>
        <end position="620"/>
    </location>
</feature>
<dbReference type="PANTHER" id="PTHR35803:SF3">
    <property type="entry name" value="ALPHA-GLUCOSIDASE"/>
    <property type="match status" value="1"/>
</dbReference>
<feature type="domain" description="Glycosyl-hydrolase 97 C-terminal oligomerisation" evidence="4">
    <location>
        <begin position="520"/>
        <end position="616"/>
    </location>
</feature>
<protein>
    <submittedName>
        <fullName evidence="5">Glycoside hydrolase family 97 N-terminal domain-containing protein</fullName>
    </submittedName>
</protein>
<dbReference type="Pfam" id="PF10566">
    <property type="entry name" value="Glyco_hydro_97"/>
    <property type="match status" value="1"/>
</dbReference>
<keyword evidence="6" id="KW-1185">Reference proteome</keyword>
<dbReference type="InterPro" id="IPR017853">
    <property type="entry name" value="GH"/>
</dbReference>
<dbReference type="AlphaFoldDB" id="A0A934VES8"/>
<name>A0A934VES8_9BACT</name>
<keyword evidence="1" id="KW-0732">Signal</keyword>
<dbReference type="Pfam" id="PF14508">
    <property type="entry name" value="GH97_N"/>
    <property type="match status" value="1"/>
</dbReference>
<dbReference type="Pfam" id="PF14509">
    <property type="entry name" value="GH97_C"/>
    <property type="match status" value="1"/>
</dbReference>
<dbReference type="InterPro" id="IPR014718">
    <property type="entry name" value="GH-type_carb-bd"/>
</dbReference>
<feature type="domain" description="Glycosyl-hydrolase 97 catalytic" evidence="2">
    <location>
        <begin position="284"/>
        <end position="437"/>
    </location>
</feature>
<dbReference type="Proteomes" id="UP000658278">
    <property type="component" value="Unassembled WGS sequence"/>
</dbReference>
<evidence type="ECO:0000259" key="4">
    <source>
        <dbReference type="Pfam" id="PF14509"/>
    </source>
</evidence>
<feature type="signal peptide" evidence="1">
    <location>
        <begin position="1"/>
        <end position="28"/>
    </location>
</feature>
<reference evidence="5" key="1">
    <citation type="submission" date="2021-01" db="EMBL/GenBank/DDBJ databases">
        <title>Modified the classification status of verrucomicrobia.</title>
        <authorList>
            <person name="Feng X."/>
        </authorList>
    </citation>
    <scope>NUCLEOTIDE SEQUENCE</scope>
    <source>
        <strain evidence="5">KCTC 22201</strain>
    </source>
</reference>
<evidence type="ECO:0000313" key="5">
    <source>
        <dbReference type="EMBL" id="MBK1827644.1"/>
    </source>
</evidence>
<dbReference type="GO" id="GO:0016787">
    <property type="term" value="F:hydrolase activity"/>
    <property type="evidence" value="ECO:0007669"/>
    <property type="project" value="UniProtKB-KW"/>
</dbReference>
<dbReference type="InterPro" id="IPR029483">
    <property type="entry name" value="GH97_C"/>
</dbReference>
<dbReference type="InterPro" id="IPR013785">
    <property type="entry name" value="Aldolase_TIM"/>
</dbReference>
<dbReference type="InterPro" id="IPR019563">
    <property type="entry name" value="GH97_catalytic"/>
</dbReference>
<proteinExistence type="predicted"/>
<organism evidence="5 6">
    <name type="scientific">Haloferula rosea</name>
    <dbReference type="NCBI Taxonomy" id="490093"/>
    <lineage>
        <taxon>Bacteria</taxon>
        <taxon>Pseudomonadati</taxon>
        <taxon>Verrucomicrobiota</taxon>
        <taxon>Verrucomicrobiia</taxon>
        <taxon>Verrucomicrobiales</taxon>
        <taxon>Verrucomicrobiaceae</taxon>
        <taxon>Haloferula</taxon>
    </lineage>
</organism>
<comment type="caution">
    <text evidence="5">The sequence shown here is derived from an EMBL/GenBank/DDBJ whole genome shotgun (WGS) entry which is preliminary data.</text>
</comment>
<dbReference type="EMBL" id="JAENII010000008">
    <property type="protein sequence ID" value="MBK1827644.1"/>
    <property type="molecule type" value="Genomic_DNA"/>
</dbReference>
<feature type="domain" description="Glycosyl-hydrolase 97 N-terminal" evidence="3">
    <location>
        <begin position="35"/>
        <end position="269"/>
    </location>
</feature>
<dbReference type="Gene3D" id="3.20.20.70">
    <property type="entry name" value="Aldolase class I"/>
    <property type="match status" value="1"/>
</dbReference>
<evidence type="ECO:0000259" key="3">
    <source>
        <dbReference type="Pfam" id="PF14508"/>
    </source>
</evidence>